<dbReference type="Proteomes" id="UP000761264">
    <property type="component" value="Unassembled WGS sequence"/>
</dbReference>
<comment type="function">
    <text evidence="7">Binds to the 23S rRNA.</text>
</comment>
<dbReference type="RefSeq" id="WP_167226771.1">
    <property type="nucleotide sequence ID" value="NZ_JAAQPH010000013.1"/>
</dbReference>
<evidence type="ECO:0000256" key="1">
    <source>
        <dbReference type="ARBA" id="ARBA00010605"/>
    </source>
</evidence>
<keyword evidence="5 7" id="KW-0687">Ribonucleoprotein</keyword>
<protein>
    <recommendedName>
        <fullName evidence="6 7">Large ribosomal subunit protein bL9</fullName>
    </recommendedName>
</protein>
<evidence type="ECO:0000256" key="2">
    <source>
        <dbReference type="ARBA" id="ARBA00022730"/>
    </source>
</evidence>
<dbReference type="InterPro" id="IPR009027">
    <property type="entry name" value="Ribosomal_bL9/RNase_H1_N"/>
</dbReference>
<dbReference type="NCBIfam" id="TIGR00158">
    <property type="entry name" value="L9"/>
    <property type="match status" value="1"/>
</dbReference>
<evidence type="ECO:0000259" key="9">
    <source>
        <dbReference type="PROSITE" id="PS00651"/>
    </source>
</evidence>
<evidence type="ECO:0000256" key="3">
    <source>
        <dbReference type="ARBA" id="ARBA00022884"/>
    </source>
</evidence>
<keyword evidence="11" id="KW-1185">Reference proteome</keyword>
<dbReference type="InterPro" id="IPR036791">
    <property type="entry name" value="Ribosomal_bL9_C_sf"/>
</dbReference>
<dbReference type="SUPFAM" id="SSF55653">
    <property type="entry name" value="Ribosomal protein L9 C-domain"/>
    <property type="match status" value="1"/>
</dbReference>
<reference evidence="10" key="1">
    <citation type="submission" date="2020-03" db="EMBL/GenBank/DDBJ databases">
        <title>Genome of Pelagibius litoralis DSM 21314T.</title>
        <authorList>
            <person name="Wang G."/>
        </authorList>
    </citation>
    <scope>NUCLEOTIDE SEQUENCE</scope>
    <source>
        <strain evidence="10">DSM 21314</strain>
    </source>
</reference>
<proteinExistence type="inferred from homology"/>
<gene>
    <name evidence="7 10" type="primary">rplI</name>
    <name evidence="10" type="ORF">HBA54_17000</name>
</gene>
<evidence type="ECO:0000313" key="10">
    <source>
        <dbReference type="EMBL" id="NIA70308.1"/>
    </source>
</evidence>
<dbReference type="InterPro" id="IPR020594">
    <property type="entry name" value="Ribosomal_bL9_bac/chp"/>
</dbReference>
<feature type="region of interest" description="Disordered" evidence="8">
    <location>
        <begin position="155"/>
        <end position="216"/>
    </location>
</feature>
<dbReference type="Gene3D" id="3.40.5.10">
    <property type="entry name" value="Ribosomal protein L9, N-terminal domain"/>
    <property type="match status" value="1"/>
</dbReference>
<dbReference type="GO" id="GO:1990904">
    <property type="term" value="C:ribonucleoprotein complex"/>
    <property type="evidence" value="ECO:0007669"/>
    <property type="project" value="UniProtKB-KW"/>
</dbReference>
<dbReference type="Pfam" id="PF03948">
    <property type="entry name" value="Ribosomal_L9_C"/>
    <property type="match status" value="1"/>
</dbReference>
<evidence type="ECO:0000256" key="7">
    <source>
        <dbReference type="HAMAP-Rule" id="MF_00503"/>
    </source>
</evidence>
<dbReference type="InterPro" id="IPR036935">
    <property type="entry name" value="Ribosomal_bL9_N_sf"/>
</dbReference>
<dbReference type="AlphaFoldDB" id="A0A967EZG1"/>
<dbReference type="GO" id="GO:0019843">
    <property type="term" value="F:rRNA binding"/>
    <property type="evidence" value="ECO:0007669"/>
    <property type="project" value="UniProtKB-UniRule"/>
</dbReference>
<dbReference type="InterPro" id="IPR000244">
    <property type="entry name" value="Ribosomal_bL9"/>
</dbReference>
<dbReference type="HAMAP" id="MF_00503">
    <property type="entry name" value="Ribosomal_bL9"/>
    <property type="match status" value="1"/>
</dbReference>
<dbReference type="InterPro" id="IPR020070">
    <property type="entry name" value="Ribosomal_bL9_N"/>
</dbReference>
<evidence type="ECO:0000313" key="11">
    <source>
        <dbReference type="Proteomes" id="UP000761264"/>
    </source>
</evidence>
<keyword evidence="4 7" id="KW-0689">Ribosomal protein</keyword>
<comment type="caution">
    <text evidence="10">The sequence shown here is derived from an EMBL/GenBank/DDBJ whole genome shotgun (WGS) entry which is preliminary data.</text>
</comment>
<dbReference type="SUPFAM" id="SSF55658">
    <property type="entry name" value="L9 N-domain-like"/>
    <property type="match status" value="1"/>
</dbReference>
<accession>A0A967EZG1</accession>
<keyword evidence="3 7" id="KW-0694">RNA-binding</keyword>
<dbReference type="Gene3D" id="3.10.430.100">
    <property type="entry name" value="Ribosomal protein L9, C-terminal domain"/>
    <property type="match status" value="1"/>
</dbReference>
<keyword evidence="2 7" id="KW-0699">rRNA-binding</keyword>
<name>A0A967EZG1_9PROT</name>
<dbReference type="GO" id="GO:0006412">
    <property type="term" value="P:translation"/>
    <property type="evidence" value="ECO:0007669"/>
    <property type="project" value="UniProtKB-UniRule"/>
</dbReference>
<dbReference type="PROSITE" id="PS00651">
    <property type="entry name" value="RIBOSOMAL_L9"/>
    <property type="match status" value="1"/>
</dbReference>
<comment type="similarity">
    <text evidence="1 7">Belongs to the bacterial ribosomal protein bL9 family.</text>
</comment>
<evidence type="ECO:0000256" key="6">
    <source>
        <dbReference type="ARBA" id="ARBA00035292"/>
    </source>
</evidence>
<evidence type="ECO:0000256" key="4">
    <source>
        <dbReference type="ARBA" id="ARBA00022980"/>
    </source>
</evidence>
<evidence type="ECO:0000256" key="8">
    <source>
        <dbReference type="SAM" id="MobiDB-lite"/>
    </source>
</evidence>
<organism evidence="10 11">
    <name type="scientific">Pelagibius litoralis</name>
    <dbReference type="NCBI Taxonomy" id="374515"/>
    <lineage>
        <taxon>Bacteria</taxon>
        <taxon>Pseudomonadati</taxon>
        <taxon>Pseudomonadota</taxon>
        <taxon>Alphaproteobacteria</taxon>
        <taxon>Rhodospirillales</taxon>
        <taxon>Rhodovibrionaceae</taxon>
        <taxon>Pelagibius</taxon>
    </lineage>
</organism>
<feature type="domain" description="Ribosomal protein L9" evidence="9">
    <location>
        <begin position="13"/>
        <end position="40"/>
    </location>
</feature>
<sequence>MDVILMERIEKLGQMGDVVSVKPGYARNFLLPQKKALRANKGNMAHFEQERVQLEADNLKRREEAQRVVEDLEGLTVTLVRQAGESGQLYGSVNSRDIGEAVTEAGITVERRQVALTAVIKTLGMHPVRIQLHPEVSANITANVARSEEEAKAQLESGRVVTAEDRRQAEEAAEAEIEAVVETVAQEEGAEEASDSDSTAEPQPAEGDADAETKEA</sequence>
<evidence type="ECO:0000256" key="5">
    <source>
        <dbReference type="ARBA" id="ARBA00023274"/>
    </source>
</evidence>
<dbReference type="Pfam" id="PF01281">
    <property type="entry name" value="Ribosomal_L9_N"/>
    <property type="match status" value="1"/>
</dbReference>
<dbReference type="PANTHER" id="PTHR21368">
    <property type="entry name" value="50S RIBOSOMAL PROTEIN L9"/>
    <property type="match status" value="1"/>
</dbReference>
<dbReference type="GO" id="GO:0005840">
    <property type="term" value="C:ribosome"/>
    <property type="evidence" value="ECO:0007669"/>
    <property type="project" value="UniProtKB-KW"/>
</dbReference>
<dbReference type="EMBL" id="JAAQPH010000013">
    <property type="protein sequence ID" value="NIA70308.1"/>
    <property type="molecule type" value="Genomic_DNA"/>
</dbReference>
<dbReference type="GO" id="GO:0003735">
    <property type="term" value="F:structural constituent of ribosome"/>
    <property type="evidence" value="ECO:0007669"/>
    <property type="project" value="InterPro"/>
</dbReference>
<dbReference type="InterPro" id="IPR020069">
    <property type="entry name" value="Ribosomal_bL9_C"/>
</dbReference>